<dbReference type="GO" id="GO:0043565">
    <property type="term" value="F:sequence-specific DNA binding"/>
    <property type="evidence" value="ECO:0007669"/>
    <property type="project" value="TreeGrafter"/>
</dbReference>
<sequence>MSNYRRAYVNGGTYFFTLTTWQRRPILIECIDALREAFRKEKKKRPFDIHAIVILPDHLHCVMSLPVGDIDYSTRWKCIKQHFSKQIETIVNHRQEKQVWQRRFWEHVIRDERDLNNHLAYIFYNPVKHGYVEKPLDWQYSSFTHNAKTDYPNTSIIPDIVQEMTKQMAME</sequence>
<dbReference type="GO" id="GO:0006313">
    <property type="term" value="P:DNA transposition"/>
    <property type="evidence" value="ECO:0007669"/>
    <property type="project" value="InterPro"/>
</dbReference>
<dbReference type="SMART" id="SM01321">
    <property type="entry name" value="Y1_Tnp"/>
    <property type="match status" value="1"/>
</dbReference>
<evidence type="ECO:0000313" key="3">
    <source>
        <dbReference type="Proteomes" id="UP000005744"/>
    </source>
</evidence>
<evidence type="ECO:0000313" key="2">
    <source>
        <dbReference type="EMBL" id="EIJ44126.1"/>
    </source>
</evidence>
<dbReference type="AlphaFoldDB" id="I3CKI3"/>
<feature type="domain" description="Transposase IS200-like" evidence="1">
    <location>
        <begin position="9"/>
        <end position="125"/>
    </location>
</feature>
<dbReference type="STRING" id="395493.BegalDRAFT_3307"/>
<evidence type="ECO:0000259" key="1">
    <source>
        <dbReference type="SMART" id="SM01321"/>
    </source>
</evidence>
<dbReference type="Proteomes" id="UP000005744">
    <property type="component" value="Unassembled WGS sequence"/>
</dbReference>
<dbReference type="Gene3D" id="3.30.70.1290">
    <property type="entry name" value="Transposase IS200-like"/>
    <property type="match status" value="1"/>
</dbReference>
<dbReference type="Pfam" id="PF01797">
    <property type="entry name" value="Y1_Tnp"/>
    <property type="match status" value="1"/>
</dbReference>
<accession>I3CKI3</accession>
<dbReference type="PANTHER" id="PTHR36966:SF1">
    <property type="entry name" value="REP-ASSOCIATED TYROSINE TRANSPOSASE"/>
    <property type="match status" value="1"/>
</dbReference>
<name>I3CKI3_9GAMM</name>
<gene>
    <name evidence="2" type="ORF">BegalDRAFT_3307</name>
</gene>
<dbReference type="EMBL" id="JH600070">
    <property type="protein sequence ID" value="EIJ44126.1"/>
    <property type="molecule type" value="Genomic_DNA"/>
</dbReference>
<protein>
    <submittedName>
        <fullName evidence="2">Transposase</fullName>
    </submittedName>
</protein>
<dbReference type="OrthoDB" id="9794403at2"/>
<dbReference type="InterPro" id="IPR036515">
    <property type="entry name" value="Transposase_17_sf"/>
</dbReference>
<dbReference type="NCBIfam" id="NF047646">
    <property type="entry name" value="REP_Tyr_transpos"/>
    <property type="match status" value="1"/>
</dbReference>
<dbReference type="InterPro" id="IPR002686">
    <property type="entry name" value="Transposase_17"/>
</dbReference>
<dbReference type="RefSeq" id="WP_002691915.1">
    <property type="nucleotide sequence ID" value="NZ_JH600070.1"/>
</dbReference>
<dbReference type="GO" id="GO:0004803">
    <property type="term" value="F:transposase activity"/>
    <property type="evidence" value="ECO:0007669"/>
    <property type="project" value="InterPro"/>
</dbReference>
<dbReference type="SUPFAM" id="SSF143422">
    <property type="entry name" value="Transposase IS200-like"/>
    <property type="match status" value="1"/>
</dbReference>
<dbReference type="eggNOG" id="COG1943">
    <property type="taxonomic scope" value="Bacteria"/>
</dbReference>
<dbReference type="PANTHER" id="PTHR36966">
    <property type="entry name" value="REP-ASSOCIATED TYROSINE TRANSPOSASE"/>
    <property type="match status" value="1"/>
</dbReference>
<dbReference type="InterPro" id="IPR052715">
    <property type="entry name" value="RAYT_transposase"/>
</dbReference>
<proteinExistence type="predicted"/>
<keyword evidence="3" id="KW-1185">Reference proteome</keyword>
<reference evidence="2 3" key="1">
    <citation type="submission" date="2011-11" db="EMBL/GenBank/DDBJ databases">
        <title>Improved High-Quality Draft sequence of Beggiatoa alba B18lD.</title>
        <authorList>
            <consortium name="US DOE Joint Genome Institute"/>
            <person name="Lucas S."/>
            <person name="Han J."/>
            <person name="Lapidus A."/>
            <person name="Cheng J.-F."/>
            <person name="Goodwin L."/>
            <person name="Pitluck S."/>
            <person name="Peters L."/>
            <person name="Mikhailova N."/>
            <person name="Held B."/>
            <person name="Detter J.C."/>
            <person name="Han C."/>
            <person name="Tapia R."/>
            <person name="Land M."/>
            <person name="Hauser L."/>
            <person name="Kyrpides N."/>
            <person name="Ivanova N."/>
            <person name="Pagani I."/>
            <person name="Samuel K."/>
            <person name="Teske A."/>
            <person name="Mueller J."/>
            <person name="Woyke T."/>
        </authorList>
    </citation>
    <scope>NUCLEOTIDE SEQUENCE [LARGE SCALE GENOMIC DNA]</scope>
    <source>
        <strain evidence="2 3">B18LD</strain>
    </source>
</reference>
<organism evidence="2 3">
    <name type="scientific">Beggiatoa alba B18LD</name>
    <dbReference type="NCBI Taxonomy" id="395493"/>
    <lineage>
        <taxon>Bacteria</taxon>
        <taxon>Pseudomonadati</taxon>
        <taxon>Pseudomonadota</taxon>
        <taxon>Gammaproteobacteria</taxon>
        <taxon>Thiotrichales</taxon>
        <taxon>Thiotrichaceae</taxon>
        <taxon>Beggiatoa</taxon>
    </lineage>
</organism>
<dbReference type="HOGENOM" id="CLU_068226_6_0_6"/>